<organism evidence="1 2">
    <name type="scientific">Trifolium medium</name>
    <dbReference type="NCBI Taxonomy" id="97028"/>
    <lineage>
        <taxon>Eukaryota</taxon>
        <taxon>Viridiplantae</taxon>
        <taxon>Streptophyta</taxon>
        <taxon>Embryophyta</taxon>
        <taxon>Tracheophyta</taxon>
        <taxon>Spermatophyta</taxon>
        <taxon>Magnoliopsida</taxon>
        <taxon>eudicotyledons</taxon>
        <taxon>Gunneridae</taxon>
        <taxon>Pentapetalae</taxon>
        <taxon>rosids</taxon>
        <taxon>fabids</taxon>
        <taxon>Fabales</taxon>
        <taxon>Fabaceae</taxon>
        <taxon>Papilionoideae</taxon>
        <taxon>50 kb inversion clade</taxon>
        <taxon>NPAAA clade</taxon>
        <taxon>Hologalegina</taxon>
        <taxon>IRL clade</taxon>
        <taxon>Trifolieae</taxon>
        <taxon>Trifolium</taxon>
    </lineage>
</organism>
<feature type="non-terminal residue" evidence="1">
    <location>
        <position position="42"/>
    </location>
</feature>
<proteinExistence type="predicted"/>
<dbReference type="EMBL" id="LXQA010239936">
    <property type="protein sequence ID" value="MCI37020.1"/>
    <property type="molecule type" value="Genomic_DNA"/>
</dbReference>
<keyword evidence="2" id="KW-1185">Reference proteome</keyword>
<accession>A0A392RMK4</accession>
<comment type="caution">
    <text evidence="1">The sequence shown here is derived from an EMBL/GenBank/DDBJ whole genome shotgun (WGS) entry which is preliminary data.</text>
</comment>
<evidence type="ECO:0000313" key="1">
    <source>
        <dbReference type="EMBL" id="MCI37020.1"/>
    </source>
</evidence>
<protein>
    <submittedName>
        <fullName evidence="1">Uncharacterized protein</fullName>
    </submittedName>
</protein>
<name>A0A392RMK4_9FABA</name>
<dbReference type="AlphaFoldDB" id="A0A392RMK4"/>
<dbReference type="Proteomes" id="UP000265520">
    <property type="component" value="Unassembled WGS sequence"/>
</dbReference>
<sequence>MFWVEDGKMEGEHLCRICSKLLSPLTEAESVDIRDQNDAIDL</sequence>
<evidence type="ECO:0000313" key="2">
    <source>
        <dbReference type="Proteomes" id="UP000265520"/>
    </source>
</evidence>
<reference evidence="1 2" key="1">
    <citation type="journal article" date="2018" name="Front. Plant Sci.">
        <title>Red Clover (Trifolium pratense) and Zigzag Clover (T. medium) - A Picture of Genomic Similarities and Differences.</title>
        <authorList>
            <person name="Dluhosova J."/>
            <person name="Istvanek J."/>
            <person name="Nedelnik J."/>
            <person name="Repkova J."/>
        </authorList>
    </citation>
    <scope>NUCLEOTIDE SEQUENCE [LARGE SCALE GENOMIC DNA]</scope>
    <source>
        <strain evidence="2">cv. 10/8</strain>
        <tissue evidence="1">Leaf</tissue>
    </source>
</reference>